<dbReference type="Gene3D" id="6.10.340.10">
    <property type="match status" value="1"/>
</dbReference>
<keyword evidence="8" id="KW-1133">Transmembrane helix</keyword>
<evidence type="ECO:0000256" key="5">
    <source>
        <dbReference type="ARBA" id="ARBA00022777"/>
    </source>
</evidence>
<evidence type="ECO:0000256" key="3">
    <source>
        <dbReference type="ARBA" id="ARBA00022553"/>
    </source>
</evidence>
<dbReference type="InterPro" id="IPR036890">
    <property type="entry name" value="HATPase_C_sf"/>
</dbReference>
<evidence type="ECO:0000313" key="10">
    <source>
        <dbReference type="EMBL" id="MBB6734716.1"/>
    </source>
</evidence>
<dbReference type="InterPro" id="IPR003660">
    <property type="entry name" value="HAMP_dom"/>
</dbReference>
<dbReference type="InterPro" id="IPR050640">
    <property type="entry name" value="Bact_2-comp_sensor_kinase"/>
</dbReference>
<dbReference type="GO" id="GO:0005886">
    <property type="term" value="C:plasma membrane"/>
    <property type="evidence" value="ECO:0007669"/>
    <property type="project" value="UniProtKB-SubCell"/>
</dbReference>
<dbReference type="PANTHER" id="PTHR34220">
    <property type="entry name" value="SENSOR HISTIDINE KINASE YPDA"/>
    <property type="match status" value="1"/>
</dbReference>
<dbReference type="InterPro" id="IPR010559">
    <property type="entry name" value="Sig_transdc_His_kin_internal"/>
</dbReference>
<evidence type="ECO:0000259" key="9">
    <source>
        <dbReference type="PROSITE" id="PS50885"/>
    </source>
</evidence>
<dbReference type="InterPro" id="IPR003594">
    <property type="entry name" value="HATPase_dom"/>
</dbReference>
<sequence length="603" mass="67637">MKRLSLIYSGISIKNKIFTTNILIILICVSTLAFFANIVSQNVIIKKAMNDSSRELVLIDNNLQTVISTAEDYSKILATDYRLQSEIYNDLLAHPTPSTEESVAGLDNLSMKKTISEVTSNIVEPNTMIKAASVLAANHQWVDVGYADNAFASQIFGNSPTSNEHSNRPFWTGLIKFKFRYEGDDNVFAVTKTVVHKDTGKVIGMVVLYVSESAISSIYEKKPNNNGGEYYILDRNGNIISSQNKANLYRKFNQAASISIPDSQSGDASYIREVGNRKMLVSIDHFEPLQWSIVNVVPLDEITVERKEINKIIMLTGFVCLLFALVISYLLSRSITRPIFRLSKTMRFVRSGMLDVRSSSPSKDEVGYLSDGFNNLMDRIQALMAENVEEQRTKSEIEFKLLQSQVKPHFLYNTVETIISLIKLNMSTEAIAAAKYMADFYKISLSKGNDIIPISKEIQLTESYLEIQRLRYVEYMEYTMSIDEEILGGSIPKLTLQPIVENAIYHGLKQKTEKGLLRIAGSRCGNDVIVAIFDNGAGMENSQVRRILEESGSSGDSASFGVRSVHNRIRMLYGDKYGLEIASMPGSYTEVKIRLPFIPSQEE</sequence>
<dbReference type="RefSeq" id="WP_185132376.1">
    <property type="nucleotide sequence ID" value="NZ_JACJVO010000036.1"/>
</dbReference>
<dbReference type="Gene3D" id="3.30.450.20">
    <property type="entry name" value="PAS domain"/>
    <property type="match status" value="1"/>
</dbReference>
<accession>A0A7X0SRF1</accession>
<comment type="subcellular location">
    <subcellularLocation>
        <location evidence="1">Cell membrane</location>
        <topology evidence="1">Multi-pass membrane protein</topology>
    </subcellularLocation>
</comment>
<organism evidence="10 11">
    <name type="scientific">Cohnella zeiphila</name>
    <dbReference type="NCBI Taxonomy" id="2761120"/>
    <lineage>
        <taxon>Bacteria</taxon>
        <taxon>Bacillati</taxon>
        <taxon>Bacillota</taxon>
        <taxon>Bacilli</taxon>
        <taxon>Bacillales</taxon>
        <taxon>Paenibacillaceae</taxon>
        <taxon>Cohnella</taxon>
    </lineage>
</organism>
<feature type="transmembrane region" description="Helical" evidence="8">
    <location>
        <begin position="21"/>
        <end position="39"/>
    </location>
</feature>
<feature type="transmembrane region" description="Helical" evidence="8">
    <location>
        <begin position="312"/>
        <end position="331"/>
    </location>
</feature>
<evidence type="ECO:0000256" key="8">
    <source>
        <dbReference type="SAM" id="Phobius"/>
    </source>
</evidence>
<dbReference type="SMART" id="SM00304">
    <property type="entry name" value="HAMP"/>
    <property type="match status" value="1"/>
</dbReference>
<dbReference type="SUPFAM" id="SSF55874">
    <property type="entry name" value="ATPase domain of HSP90 chaperone/DNA topoisomerase II/histidine kinase"/>
    <property type="match status" value="1"/>
</dbReference>
<keyword evidence="6 8" id="KW-0472">Membrane</keyword>
<keyword evidence="11" id="KW-1185">Reference proteome</keyword>
<feature type="domain" description="HAMP" evidence="9">
    <location>
        <begin position="333"/>
        <end position="385"/>
    </location>
</feature>
<evidence type="ECO:0000256" key="7">
    <source>
        <dbReference type="SAM" id="Coils"/>
    </source>
</evidence>
<dbReference type="Pfam" id="PF02518">
    <property type="entry name" value="HATPase_c"/>
    <property type="match status" value="1"/>
</dbReference>
<evidence type="ECO:0000313" key="11">
    <source>
        <dbReference type="Proteomes" id="UP000564644"/>
    </source>
</evidence>
<dbReference type="AlphaFoldDB" id="A0A7X0SRF1"/>
<proteinExistence type="predicted"/>
<evidence type="ECO:0000256" key="2">
    <source>
        <dbReference type="ARBA" id="ARBA00022475"/>
    </source>
</evidence>
<evidence type="ECO:0000256" key="6">
    <source>
        <dbReference type="ARBA" id="ARBA00023136"/>
    </source>
</evidence>
<evidence type="ECO:0000256" key="4">
    <source>
        <dbReference type="ARBA" id="ARBA00022679"/>
    </source>
</evidence>
<comment type="caution">
    <text evidence="10">The sequence shown here is derived from an EMBL/GenBank/DDBJ whole genome shotgun (WGS) entry which is preliminary data.</text>
</comment>
<dbReference type="Proteomes" id="UP000564644">
    <property type="component" value="Unassembled WGS sequence"/>
</dbReference>
<keyword evidence="5 10" id="KW-0418">Kinase</keyword>
<dbReference type="Pfam" id="PF06580">
    <property type="entry name" value="His_kinase"/>
    <property type="match status" value="1"/>
</dbReference>
<reference evidence="10 11" key="1">
    <citation type="submission" date="2020-08" db="EMBL/GenBank/DDBJ databases">
        <title>Cohnella phylogeny.</title>
        <authorList>
            <person name="Dunlap C."/>
        </authorList>
    </citation>
    <scope>NUCLEOTIDE SEQUENCE [LARGE SCALE GENOMIC DNA]</scope>
    <source>
        <strain evidence="10 11">CBP 2801</strain>
    </source>
</reference>
<dbReference type="Pfam" id="PF00672">
    <property type="entry name" value="HAMP"/>
    <property type="match status" value="1"/>
</dbReference>
<dbReference type="SUPFAM" id="SSF158472">
    <property type="entry name" value="HAMP domain-like"/>
    <property type="match status" value="1"/>
</dbReference>
<keyword evidence="7" id="KW-0175">Coiled coil</keyword>
<feature type="coiled-coil region" evidence="7">
    <location>
        <begin position="373"/>
        <end position="405"/>
    </location>
</feature>
<protein>
    <submittedName>
        <fullName evidence="10">Sensor histidine kinase</fullName>
    </submittedName>
</protein>
<keyword evidence="4" id="KW-0808">Transferase</keyword>
<dbReference type="EMBL" id="JACJVO010000036">
    <property type="protein sequence ID" value="MBB6734716.1"/>
    <property type="molecule type" value="Genomic_DNA"/>
</dbReference>
<gene>
    <name evidence="10" type="ORF">H7C18_27700</name>
</gene>
<name>A0A7X0SRF1_9BACL</name>
<keyword evidence="3" id="KW-0597">Phosphoprotein</keyword>
<dbReference type="PANTHER" id="PTHR34220:SF7">
    <property type="entry name" value="SENSOR HISTIDINE KINASE YPDA"/>
    <property type="match status" value="1"/>
</dbReference>
<evidence type="ECO:0000256" key="1">
    <source>
        <dbReference type="ARBA" id="ARBA00004651"/>
    </source>
</evidence>
<dbReference type="CDD" id="cd06225">
    <property type="entry name" value="HAMP"/>
    <property type="match status" value="1"/>
</dbReference>
<keyword evidence="8" id="KW-0812">Transmembrane</keyword>
<dbReference type="PROSITE" id="PS50885">
    <property type="entry name" value="HAMP"/>
    <property type="match status" value="1"/>
</dbReference>
<keyword evidence="2" id="KW-1003">Cell membrane</keyword>
<dbReference type="Gene3D" id="3.30.565.10">
    <property type="entry name" value="Histidine kinase-like ATPase, C-terminal domain"/>
    <property type="match status" value="1"/>
</dbReference>
<dbReference type="GO" id="GO:0000155">
    <property type="term" value="F:phosphorelay sensor kinase activity"/>
    <property type="evidence" value="ECO:0007669"/>
    <property type="project" value="InterPro"/>
</dbReference>